<accession>A0A1G1VT37</accession>
<name>A0A1G1VT37_9BACT</name>
<feature type="transmembrane region" description="Helical" evidence="1">
    <location>
        <begin position="9"/>
        <end position="27"/>
    </location>
</feature>
<feature type="transmembrane region" description="Helical" evidence="1">
    <location>
        <begin position="90"/>
        <end position="109"/>
    </location>
</feature>
<reference evidence="2 3" key="1">
    <citation type="journal article" date="2016" name="Nat. Commun.">
        <title>Thousands of microbial genomes shed light on interconnected biogeochemical processes in an aquifer system.</title>
        <authorList>
            <person name="Anantharaman K."/>
            <person name="Brown C.T."/>
            <person name="Hug L.A."/>
            <person name="Sharon I."/>
            <person name="Castelle C.J."/>
            <person name="Probst A.J."/>
            <person name="Thomas B.C."/>
            <person name="Singh A."/>
            <person name="Wilkins M.J."/>
            <person name="Karaoz U."/>
            <person name="Brodie E.L."/>
            <person name="Williams K.H."/>
            <person name="Hubbard S.S."/>
            <person name="Banfield J.F."/>
        </authorList>
    </citation>
    <scope>NUCLEOTIDE SEQUENCE [LARGE SCALE GENOMIC DNA]</scope>
</reference>
<evidence type="ECO:0000313" key="2">
    <source>
        <dbReference type="EMBL" id="OGY18571.1"/>
    </source>
</evidence>
<dbReference type="AlphaFoldDB" id="A0A1G1VT37"/>
<feature type="transmembrane region" description="Helical" evidence="1">
    <location>
        <begin position="362"/>
        <end position="380"/>
    </location>
</feature>
<dbReference type="EMBL" id="MHCJ01000003">
    <property type="protein sequence ID" value="OGY18571.1"/>
    <property type="molecule type" value="Genomic_DNA"/>
</dbReference>
<sequence length="390" mass="44513">MSSEQKRNLAILLYGLTLGSLLIYSFSQIDLNLTLSGNPWYQAFQHKLILLGYYERPTSTVIYLLILLLLFAFQMYWLKAAKKGTLSEKTVWKLSLLSASVLLFSYPAFSHDIFNYIFDTRLLITHHVNPWQFTALDFPLDLWTRFMRWTHRTYPYGPTWLLITIPFYVIGMGKFSMTLLSFKVLGAVSYLICVWAIRRILTVSSPKDVSFGMVLFALNPLILIESLVSTHIDTTMAAVFLLAVLLGMKGKNIAAWLVWAISGGIKFVTAFTFPAWLWWRGREERLQTALVVMFLLVMCATVAAALSHELLPWYLITPLAAGALLPGRRTLNVLMQAFTVGLLLRYAPYLLKGEYSAWVKTAREWVTFLPLLGTVVFLWLRKKSFSLSSS</sequence>
<feature type="transmembrane region" description="Helical" evidence="1">
    <location>
        <begin position="153"/>
        <end position="170"/>
    </location>
</feature>
<comment type="caution">
    <text evidence="2">The sequence shown here is derived from an EMBL/GenBank/DDBJ whole genome shotgun (WGS) entry which is preliminary data.</text>
</comment>
<dbReference type="Pfam" id="PF26314">
    <property type="entry name" value="MptA_B_family"/>
    <property type="match status" value="1"/>
</dbReference>
<evidence type="ECO:0000256" key="1">
    <source>
        <dbReference type="SAM" id="Phobius"/>
    </source>
</evidence>
<gene>
    <name evidence="2" type="ORF">A2786_03670</name>
</gene>
<keyword evidence="1" id="KW-0812">Transmembrane</keyword>
<keyword evidence="1" id="KW-0472">Membrane</keyword>
<feature type="transmembrane region" description="Helical" evidence="1">
    <location>
        <begin position="221"/>
        <end position="246"/>
    </location>
</feature>
<keyword evidence="1" id="KW-1133">Transmembrane helix</keyword>
<evidence type="ECO:0000313" key="3">
    <source>
        <dbReference type="Proteomes" id="UP000179233"/>
    </source>
</evidence>
<protein>
    <recommendedName>
        <fullName evidence="4">DUF2029 domain-containing protein</fullName>
    </recommendedName>
</protein>
<feature type="transmembrane region" description="Helical" evidence="1">
    <location>
        <begin position="182"/>
        <end position="201"/>
    </location>
</feature>
<feature type="transmembrane region" description="Helical" evidence="1">
    <location>
        <begin position="289"/>
        <end position="311"/>
    </location>
</feature>
<feature type="transmembrane region" description="Helical" evidence="1">
    <location>
        <begin position="60"/>
        <end position="78"/>
    </location>
</feature>
<evidence type="ECO:0008006" key="4">
    <source>
        <dbReference type="Google" id="ProtNLM"/>
    </source>
</evidence>
<feature type="transmembrane region" description="Helical" evidence="1">
    <location>
        <begin position="331"/>
        <end position="350"/>
    </location>
</feature>
<proteinExistence type="predicted"/>
<organism evidence="2 3">
    <name type="scientific">Candidatus Chisholmbacteria bacterium RIFCSPHIGHO2_01_FULL_52_32</name>
    <dbReference type="NCBI Taxonomy" id="1797591"/>
    <lineage>
        <taxon>Bacteria</taxon>
        <taxon>Candidatus Chisholmiibacteriota</taxon>
    </lineage>
</organism>
<dbReference type="Proteomes" id="UP000179233">
    <property type="component" value="Unassembled WGS sequence"/>
</dbReference>
<feature type="transmembrane region" description="Helical" evidence="1">
    <location>
        <begin position="253"/>
        <end position="277"/>
    </location>
</feature>